<evidence type="ECO:0008006" key="2">
    <source>
        <dbReference type="Google" id="ProtNLM"/>
    </source>
</evidence>
<reference evidence="1" key="1">
    <citation type="journal article" date="2020" name="Nature">
        <title>Giant virus diversity and host interactions through global metagenomics.</title>
        <authorList>
            <person name="Schulz F."/>
            <person name="Roux S."/>
            <person name="Paez-Espino D."/>
            <person name="Jungbluth S."/>
            <person name="Walsh D.A."/>
            <person name="Denef V.J."/>
            <person name="McMahon K.D."/>
            <person name="Konstantinidis K.T."/>
            <person name="Eloe-Fadrosh E.A."/>
            <person name="Kyrpides N.C."/>
            <person name="Woyke T."/>
        </authorList>
    </citation>
    <scope>NUCLEOTIDE SEQUENCE</scope>
    <source>
        <strain evidence="1">GVMAG-S-ERX556022-25</strain>
    </source>
</reference>
<sequence length="401" mass="48143">MNTIEFDLSSLYGIKIDNIFLKNDKDNIEKFKLIHKNWGKNDKIYNILKYDKNILTYDMVYQTGLFRSVIYSNKKINVFSPPKSLNINVFISLYDIENCVVEEFIEGTMINLFYDTDIDRWEIASKTTVGCDVTFFKDQPTFRELFYEICDELNIDFNMFSKEYCYSFVMQHPKNKFVIQLIEKRLYLIAVYKIDNETYKVTEIPRYYNNDILKKIYLPLQYKFNSYNEVIDAFGSMNTNSNIMGAVIYNINGSRTKVRNPNYEYIKHLRGNNTKLQYQYLSLRKLGQVKDYLKFFPDDKKSFLVFKTQVHNFTDNLYKNYIKCYIKKEKPLTEFPYQFRNHMFNLHQHYLLIRAEKGYINKITVINYVNNLESARLMYSLNYHLRDITPVVETQPTQMEI</sequence>
<evidence type="ECO:0000313" key="1">
    <source>
        <dbReference type="EMBL" id="QHS84507.1"/>
    </source>
</evidence>
<dbReference type="EMBL" id="MN738809">
    <property type="protein sequence ID" value="QHS84507.1"/>
    <property type="molecule type" value="Genomic_DNA"/>
</dbReference>
<protein>
    <recommendedName>
        <fullName evidence="2">T4 RNA ligase 1-like N-terminal domain-containing protein</fullName>
    </recommendedName>
</protein>
<name>A0A6C0AX31_9ZZZZ</name>
<organism evidence="1">
    <name type="scientific">viral metagenome</name>
    <dbReference type="NCBI Taxonomy" id="1070528"/>
    <lineage>
        <taxon>unclassified sequences</taxon>
        <taxon>metagenomes</taxon>
        <taxon>organismal metagenomes</taxon>
    </lineage>
</organism>
<proteinExistence type="predicted"/>
<dbReference type="AlphaFoldDB" id="A0A6C0AX31"/>
<accession>A0A6C0AX31</accession>